<dbReference type="Proteomes" id="UP000239480">
    <property type="component" value="Unassembled WGS sequence"/>
</dbReference>
<dbReference type="EMBL" id="PVTD01000003">
    <property type="protein sequence ID" value="PRY24451.1"/>
    <property type="molecule type" value="Genomic_DNA"/>
</dbReference>
<dbReference type="InterPro" id="IPR003778">
    <property type="entry name" value="CT_A_B"/>
</dbReference>
<name>A0A2T0RTG0_9RHOB</name>
<proteinExistence type="predicted"/>
<dbReference type="GO" id="GO:0005524">
    <property type="term" value="F:ATP binding"/>
    <property type="evidence" value="ECO:0007669"/>
    <property type="project" value="UniProtKB-KW"/>
</dbReference>
<keyword evidence="7" id="KW-1185">Reference proteome</keyword>
<protein>
    <submittedName>
        <fullName evidence="6">Allophanate hydrolase</fullName>
    </submittedName>
</protein>
<evidence type="ECO:0000256" key="4">
    <source>
        <dbReference type="SAM" id="MobiDB-lite"/>
    </source>
</evidence>
<reference evidence="6 7" key="1">
    <citation type="submission" date="2018-03" db="EMBL/GenBank/DDBJ databases">
        <title>Genomic Encyclopedia of Archaeal and Bacterial Type Strains, Phase II (KMG-II): from individual species to whole genera.</title>
        <authorList>
            <person name="Goeker M."/>
        </authorList>
    </citation>
    <scope>NUCLEOTIDE SEQUENCE [LARGE SCALE GENOMIC DNA]</scope>
    <source>
        <strain evidence="6 7">DSM 29328</strain>
    </source>
</reference>
<dbReference type="InterPro" id="IPR052708">
    <property type="entry name" value="PxpC"/>
</dbReference>
<evidence type="ECO:0000259" key="5">
    <source>
        <dbReference type="SMART" id="SM00797"/>
    </source>
</evidence>
<feature type="domain" description="Carboxyltransferase" evidence="5">
    <location>
        <begin position="26"/>
        <end position="301"/>
    </location>
</feature>
<sequence length="344" mass="36501">MTGDLIVHRAGPGITVQDLGREGCLAHGLSRGGAADPSALAQGAALLNQAPSLAALEIAGAGMEVSATRATWIALTGAPMRAHLADKRLIWNASHCLPPGERLRLGPMESGHYAYLHVAGGIDVPMVVGGRGTHLASGIGAALEDGATLPVGKDPLPDRNPSRLPDDPRFDGGRIRFLEGPQTRLFPDDVLARFLATEFTRTAWGNRQGVKLGQDGDGFRPQDGLNLLSEVISPGDIQITGDGTPYVLGPECQTIGGYPRIGTVLPQDLPRVMQATSGAPLRFDLVTLEEALSDYSTPKNLVPGFRRRITPLVRNPHDIVDLLSYNFISGVTAGRDLDEEEPRA</sequence>
<gene>
    <name evidence="6" type="ORF">CLV78_103317</name>
</gene>
<dbReference type="PANTHER" id="PTHR43309">
    <property type="entry name" value="5-OXOPROLINASE SUBUNIT C"/>
    <property type="match status" value="1"/>
</dbReference>
<dbReference type="RefSeq" id="WP_106204814.1">
    <property type="nucleotide sequence ID" value="NZ_PVTD01000003.1"/>
</dbReference>
<dbReference type="SUPFAM" id="SSF50891">
    <property type="entry name" value="Cyclophilin-like"/>
    <property type="match status" value="1"/>
</dbReference>
<dbReference type="Pfam" id="PF02626">
    <property type="entry name" value="CT_A_B"/>
    <property type="match status" value="1"/>
</dbReference>
<accession>A0A2T0RTG0</accession>
<evidence type="ECO:0000256" key="1">
    <source>
        <dbReference type="ARBA" id="ARBA00022741"/>
    </source>
</evidence>
<comment type="caution">
    <text evidence="6">The sequence shown here is derived from an EMBL/GenBank/DDBJ whole genome shotgun (WGS) entry which is preliminary data.</text>
</comment>
<dbReference type="InterPro" id="IPR029000">
    <property type="entry name" value="Cyclophilin-like_dom_sf"/>
</dbReference>
<dbReference type="GO" id="GO:0016787">
    <property type="term" value="F:hydrolase activity"/>
    <property type="evidence" value="ECO:0007669"/>
    <property type="project" value="UniProtKB-KW"/>
</dbReference>
<feature type="compositionally biased region" description="Basic and acidic residues" evidence="4">
    <location>
        <begin position="155"/>
        <end position="170"/>
    </location>
</feature>
<dbReference type="AlphaFoldDB" id="A0A2T0RTG0"/>
<dbReference type="SMART" id="SM00797">
    <property type="entry name" value="AHS2"/>
    <property type="match status" value="1"/>
</dbReference>
<dbReference type="PANTHER" id="PTHR43309:SF3">
    <property type="entry name" value="5-OXOPROLINASE SUBUNIT C"/>
    <property type="match status" value="1"/>
</dbReference>
<keyword evidence="3" id="KW-0067">ATP-binding</keyword>
<evidence type="ECO:0000256" key="2">
    <source>
        <dbReference type="ARBA" id="ARBA00022801"/>
    </source>
</evidence>
<keyword evidence="1" id="KW-0547">Nucleotide-binding</keyword>
<feature type="region of interest" description="Disordered" evidence="4">
    <location>
        <begin position="150"/>
        <end position="170"/>
    </location>
</feature>
<dbReference type="OrthoDB" id="9768696at2"/>
<organism evidence="6 7">
    <name type="scientific">Aliiruegeria haliotis</name>
    <dbReference type="NCBI Taxonomy" id="1280846"/>
    <lineage>
        <taxon>Bacteria</taxon>
        <taxon>Pseudomonadati</taxon>
        <taxon>Pseudomonadota</taxon>
        <taxon>Alphaproteobacteria</taxon>
        <taxon>Rhodobacterales</taxon>
        <taxon>Roseobacteraceae</taxon>
        <taxon>Aliiruegeria</taxon>
    </lineage>
</organism>
<evidence type="ECO:0000256" key="3">
    <source>
        <dbReference type="ARBA" id="ARBA00022840"/>
    </source>
</evidence>
<evidence type="ECO:0000313" key="7">
    <source>
        <dbReference type="Proteomes" id="UP000239480"/>
    </source>
</evidence>
<evidence type="ECO:0000313" key="6">
    <source>
        <dbReference type="EMBL" id="PRY24451.1"/>
    </source>
</evidence>
<dbReference type="Gene3D" id="2.40.100.10">
    <property type="entry name" value="Cyclophilin-like"/>
    <property type="match status" value="1"/>
</dbReference>
<keyword evidence="2 6" id="KW-0378">Hydrolase</keyword>